<accession>A0A7J7RTI0</accession>
<dbReference type="Proteomes" id="UP000558488">
    <property type="component" value="Unassembled WGS sequence"/>
</dbReference>
<feature type="region of interest" description="Disordered" evidence="1">
    <location>
        <begin position="41"/>
        <end position="86"/>
    </location>
</feature>
<keyword evidence="3" id="KW-1185">Reference proteome</keyword>
<protein>
    <submittedName>
        <fullName evidence="2">Uncharacterized protein</fullName>
    </submittedName>
</protein>
<reference evidence="2 3" key="1">
    <citation type="journal article" date="2020" name="Nature">
        <title>Six reference-quality genomes reveal evolution of bat adaptations.</title>
        <authorList>
            <person name="Jebb D."/>
            <person name="Huang Z."/>
            <person name="Pippel M."/>
            <person name="Hughes G.M."/>
            <person name="Lavrichenko K."/>
            <person name="Devanna P."/>
            <person name="Winkler S."/>
            <person name="Jermiin L.S."/>
            <person name="Skirmuntt E.C."/>
            <person name="Katzourakis A."/>
            <person name="Burkitt-Gray L."/>
            <person name="Ray D.A."/>
            <person name="Sullivan K.A.M."/>
            <person name="Roscito J.G."/>
            <person name="Kirilenko B.M."/>
            <person name="Davalos L.M."/>
            <person name="Corthals A.P."/>
            <person name="Power M.L."/>
            <person name="Jones G."/>
            <person name="Ransome R.D."/>
            <person name="Dechmann D.K.N."/>
            <person name="Locatelli A.G."/>
            <person name="Puechmaille S.J."/>
            <person name="Fedrigo O."/>
            <person name="Jarvis E.D."/>
            <person name="Hiller M."/>
            <person name="Vernes S.C."/>
            <person name="Myers E.W."/>
            <person name="Teeling E.C."/>
        </authorList>
    </citation>
    <scope>NUCLEOTIDE SEQUENCE [LARGE SCALE GENOMIC DNA]</scope>
    <source>
        <strain evidence="2">MPipKuh1</strain>
        <tissue evidence="2">Flight muscle</tissue>
    </source>
</reference>
<dbReference type="AlphaFoldDB" id="A0A7J7RTI0"/>
<evidence type="ECO:0000256" key="1">
    <source>
        <dbReference type="SAM" id="MobiDB-lite"/>
    </source>
</evidence>
<comment type="caution">
    <text evidence="2">The sequence shown here is derived from an EMBL/GenBank/DDBJ whole genome shotgun (WGS) entry which is preliminary data.</text>
</comment>
<name>A0A7J7RTI0_PIPKU</name>
<evidence type="ECO:0000313" key="3">
    <source>
        <dbReference type="Proteomes" id="UP000558488"/>
    </source>
</evidence>
<evidence type="ECO:0000313" key="2">
    <source>
        <dbReference type="EMBL" id="KAF6279461.1"/>
    </source>
</evidence>
<sequence length="175" mass="18697">MKHRGRGPSNTALAQPPPHWPCQELPHRPLVGHTDVSTLRSCQPLSGSQALHVPSGRPAGLGQRHGRTGALGERQAPPSPQGSHRARWSLLGTHTADSLSLRIRLAAQAHLPAGLVPAHPPLEGLGGRAAGYSHPASLPATKARPHRGRTELLRALARRPHRCRSTGTQEDAQQH</sequence>
<feature type="region of interest" description="Disordered" evidence="1">
    <location>
        <begin position="1"/>
        <end position="22"/>
    </location>
</feature>
<dbReference type="EMBL" id="JACAGB010000059">
    <property type="protein sequence ID" value="KAF6279461.1"/>
    <property type="molecule type" value="Genomic_DNA"/>
</dbReference>
<gene>
    <name evidence="2" type="ORF">mPipKuh1_010239</name>
</gene>
<organism evidence="2 3">
    <name type="scientific">Pipistrellus kuhlii</name>
    <name type="common">Kuhl's pipistrelle</name>
    <dbReference type="NCBI Taxonomy" id="59472"/>
    <lineage>
        <taxon>Eukaryota</taxon>
        <taxon>Metazoa</taxon>
        <taxon>Chordata</taxon>
        <taxon>Craniata</taxon>
        <taxon>Vertebrata</taxon>
        <taxon>Euteleostomi</taxon>
        <taxon>Mammalia</taxon>
        <taxon>Eutheria</taxon>
        <taxon>Laurasiatheria</taxon>
        <taxon>Chiroptera</taxon>
        <taxon>Yangochiroptera</taxon>
        <taxon>Vespertilionidae</taxon>
        <taxon>Pipistrellus</taxon>
    </lineage>
</organism>
<proteinExistence type="predicted"/>